<feature type="non-terminal residue" evidence="4">
    <location>
        <position position="282"/>
    </location>
</feature>
<keyword evidence="2" id="KW-0812">Transmembrane</keyword>
<dbReference type="InterPro" id="IPR041622">
    <property type="entry name" value="SLATT_fungi"/>
</dbReference>
<keyword evidence="2" id="KW-1133">Transmembrane helix</keyword>
<gene>
    <name evidence="4" type="ORF">QBC42DRAFT_207095</name>
</gene>
<feature type="compositionally biased region" description="Low complexity" evidence="1">
    <location>
        <begin position="1"/>
        <end position="14"/>
    </location>
</feature>
<name>A0AAV9HLF7_9PEZI</name>
<keyword evidence="5" id="KW-1185">Reference proteome</keyword>
<dbReference type="AlphaFoldDB" id="A0AAV9HLF7"/>
<dbReference type="PANTHER" id="PTHR38793">
    <property type="entry name" value="SLATT_FUNGAL DOMAIN-CONTAINING PROTEIN-RELATED"/>
    <property type="match status" value="1"/>
</dbReference>
<evidence type="ECO:0000259" key="3">
    <source>
        <dbReference type="Pfam" id="PF18142"/>
    </source>
</evidence>
<accession>A0AAV9HLF7</accession>
<protein>
    <recommendedName>
        <fullName evidence="3">SMODS and SLOG-associating 2TM effector domain-containing protein</fullName>
    </recommendedName>
</protein>
<dbReference type="Pfam" id="PF18142">
    <property type="entry name" value="SLATT_fungal"/>
    <property type="match status" value="1"/>
</dbReference>
<dbReference type="NCBIfam" id="NF033635">
    <property type="entry name" value="SLATT_fungal"/>
    <property type="match status" value="1"/>
</dbReference>
<comment type="caution">
    <text evidence="4">The sequence shown here is derived from an EMBL/GenBank/DDBJ whole genome shotgun (WGS) entry which is preliminary data.</text>
</comment>
<evidence type="ECO:0000313" key="5">
    <source>
        <dbReference type="Proteomes" id="UP001321749"/>
    </source>
</evidence>
<feature type="compositionally biased region" description="Basic and acidic residues" evidence="1">
    <location>
        <begin position="18"/>
        <end position="33"/>
    </location>
</feature>
<feature type="transmembrane region" description="Helical" evidence="2">
    <location>
        <begin position="165"/>
        <end position="184"/>
    </location>
</feature>
<dbReference type="Proteomes" id="UP001321749">
    <property type="component" value="Unassembled WGS sequence"/>
</dbReference>
<dbReference type="PANTHER" id="PTHR38793:SF1">
    <property type="entry name" value="SMODS AND SLOG-ASSOCIATING 2TM EFFECTOR DOMAIN-CONTAINING PROTEIN"/>
    <property type="match status" value="1"/>
</dbReference>
<reference evidence="4" key="1">
    <citation type="journal article" date="2023" name="Mol. Phylogenet. Evol.">
        <title>Genome-scale phylogeny and comparative genomics of the fungal order Sordariales.</title>
        <authorList>
            <person name="Hensen N."/>
            <person name="Bonometti L."/>
            <person name="Westerberg I."/>
            <person name="Brannstrom I.O."/>
            <person name="Guillou S."/>
            <person name="Cros-Aarteil S."/>
            <person name="Calhoun S."/>
            <person name="Haridas S."/>
            <person name="Kuo A."/>
            <person name="Mondo S."/>
            <person name="Pangilinan J."/>
            <person name="Riley R."/>
            <person name="LaButti K."/>
            <person name="Andreopoulos B."/>
            <person name="Lipzen A."/>
            <person name="Chen C."/>
            <person name="Yan M."/>
            <person name="Daum C."/>
            <person name="Ng V."/>
            <person name="Clum A."/>
            <person name="Steindorff A."/>
            <person name="Ohm R.A."/>
            <person name="Martin F."/>
            <person name="Silar P."/>
            <person name="Natvig D.O."/>
            <person name="Lalanne C."/>
            <person name="Gautier V."/>
            <person name="Ament-Velasquez S.L."/>
            <person name="Kruys A."/>
            <person name="Hutchinson M.I."/>
            <person name="Powell A.J."/>
            <person name="Barry K."/>
            <person name="Miller A.N."/>
            <person name="Grigoriev I.V."/>
            <person name="Debuchy R."/>
            <person name="Gladieux P."/>
            <person name="Hiltunen Thoren M."/>
            <person name="Johannesson H."/>
        </authorList>
    </citation>
    <scope>NUCLEOTIDE SEQUENCE</scope>
    <source>
        <strain evidence="4">PSN324</strain>
    </source>
</reference>
<reference evidence="4" key="2">
    <citation type="submission" date="2023-06" db="EMBL/GenBank/DDBJ databases">
        <authorList>
            <consortium name="Lawrence Berkeley National Laboratory"/>
            <person name="Mondo S.J."/>
            <person name="Hensen N."/>
            <person name="Bonometti L."/>
            <person name="Westerberg I."/>
            <person name="Brannstrom I.O."/>
            <person name="Guillou S."/>
            <person name="Cros-Aarteil S."/>
            <person name="Calhoun S."/>
            <person name="Haridas S."/>
            <person name="Kuo A."/>
            <person name="Pangilinan J."/>
            <person name="Riley R."/>
            <person name="Labutti K."/>
            <person name="Andreopoulos B."/>
            <person name="Lipzen A."/>
            <person name="Chen C."/>
            <person name="Yanf M."/>
            <person name="Daum C."/>
            <person name="Ng V."/>
            <person name="Clum A."/>
            <person name="Steindorff A."/>
            <person name="Ohm R."/>
            <person name="Martin F."/>
            <person name="Silar P."/>
            <person name="Natvig D."/>
            <person name="Lalanne C."/>
            <person name="Gautier V."/>
            <person name="Ament-Velasquez S.L."/>
            <person name="Kruys A."/>
            <person name="Hutchinson M.I."/>
            <person name="Powell A.J."/>
            <person name="Barry K."/>
            <person name="Miller A.N."/>
            <person name="Grigoriev I.V."/>
            <person name="Debuchy R."/>
            <person name="Gladieux P."/>
            <person name="Thoren M.H."/>
            <person name="Johannesson H."/>
        </authorList>
    </citation>
    <scope>NUCLEOTIDE SEQUENCE</scope>
    <source>
        <strain evidence="4">PSN324</strain>
    </source>
</reference>
<dbReference type="EMBL" id="MU865025">
    <property type="protein sequence ID" value="KAK4459876.1"/>
    <property type="molecule type" value="Genomic_DNA"/>
</dbReference>
<organism evidence="4 5">
    <name type="scientific">Cladorrhinum samala</name>
    <dbReference type="NCBI Taxonomy" id="585594"/>
    <lineage>
        <taxon>Eukaryota</taxon>
        <taxon>Fungi</taxon>
        <taxon>Dikarya</taxon>
        <taxon>Ascomycota</taxon>
        <taxon>Pezizomycotina</taxon>
        <taxon>Sordariomycetes</taxon>
        <taxon>Sordariomycetidae</taxon>
        <taxon>Sordariales</taxon>
        <taxon>Podosporaceae</taxon>
        <taxon>Cladorrhinum</taxon>
    </lineage>
</organism>
<sequence>MTSLSRDPSRLSLPGIKGDARSENGESLYKSEKPSGIPLPTARTGNGTPVNPSPASSSKPSPGVRSKPLALVQHRFLSPAEWARVAHGVGAIKEAETHQVVHPTCWYWPPKGLPQGLYRDVITQRAKYFLLYHVLNTLRWFLMILQIVLGAVLTALGSFQINDGTAITVLAAVNTVDAGLLALLHNSGLPDRYRLDKVEFTRVEDSLKELLDTGIVEATQTVDGILSDCFDRYQKAKTIVLANKPESYASERAALGPLSPGEKQQMICPDPAIHFYSSEKPQ</sequence>
<evidence type="ECO:0000313" key="4">
    <source>
        <dbReference type="EMBL" id="KAK4459876.1"/>
    </source>
</evidence>
<feature type="compositionally biased region" description="Low complexity" evidence="1">
    <location>
        <begin position="49"/>
        <end position="62"/>
    </location>
</feature>
<evidence type="ECO:0000256" key="2">
    <source>
        <dbReference type="SAM" id="Phobius"/>
    </source>
</evidence>
<proteinExistence type="predicted"/>
<feature type="region of interest" description="Disordered" evidence="1">
    <location>
        <begin position="1"/>
        <end position="66"/>
    </location>
</feature>
<keyword evidence="2" id="KW-0472">Membrane</keyword>
<evidence type="ECO:0000256" key="1">
    <source>
        <dbReference type="SAM" id="MobiDB-lite"/>
    </source>
</evidence>
<feature type="domain" description="SMODS and SLOG-associating 2TM effector" evidence="3">
    <location>
        <begin position="121"/>
        <end position="237"/>
    </location>
</feature>